<dbReference type="GO" id="GO:0016758">
    <property type="term" value="F:hexosyltransferase activity"/>
    <property type="evidence" value="ECO:0007669"/>
    <property type="project" value="InterPro"/>
</dbReference>
<dbReference type="Pfam" id="PF06925">
    <property type="entry name" value="MGDG_synth"/>
    <property type="match status" value="1"/>
</dbReference>
<proteinExistence type="inferred from homology"/>
<evidence type="ECO:0000256" key="1">
    <source>
        <dbReference type="ARBA" id="ARBA00004370"/>
    </source>
</evidence>
<protein>
    <recommendedName>
        <fullName evidence="8">Monogalactosyldiacylglycerol synthase</fullName>
    </recommendedName>
</protein>
<evidence type="ECO:0000259" key="6">
    <source>
        <dbReference type="Pfam" id="PF06925"/>
    </source>
</evidence>
<keyword evidence="3" id="KW-0328">Glycosyltransferase</keyword>
<evidence type="ECO:0008006" key="8">
    <source>
        <dbReference type="Google" id="ProtNLM"/>
    </source>
</evidence>
<organism evidence="7">
    <name type="scientific">hydrothermal vent metagenome</name>
    <dbReference type="NCBI Taxonomy" id="652676"/>
    <lineage>
        <taxon>unclassified sequences</taxon>
        <taxon>metagenomes</taxon>
        <taxon>ecological metagenomes</taxon>
    </lineage>
</organism>
<dbReference type="InterPro" id="IPR050519">
    <property type="entry name" value="Glycosyltransf_28_UgtP"/>
</dbReference>
<dbReference type="SUPFAM" id="SSF53756">
    <property type="entry name" value="UDP-Glycosyltransferase/glycogen phosphorylase"/>
    <property type="match status" value="1"/>
</dbReference>
<reference evidence="7" key="1">
    <citation type="submission" date="2018-06" db="EMBL/GenBank/DDBJ databases">
        <authorList>
            <person name="Zhirakovskaya E."/>
        </authorList>
    </citation>
    <scope>NUCLEOTIDE SEQUENCE</scope>
</reference>
<dbReference type="PANTHER" id="PTHR43025:SF3">
    <property type="entry name" value="MONOGALACTOSYLDIACYLGLYCEROL SYNTHASE 1, CHLOROPLASTIC"/>
    <property type="match status" value="1"/>
</dbReference>
<keyword evidence="4" id="KW-0808">Transferase</keyword>
<dbReference type="Gene3D" id="3.40.50.2000">
    <property type="entry name" value="Glycogen Phosphorylase B"/>
    <property type="match status" value="2"/>
</dbReference>
<name>A0A3B1DSC7_9ZZZZ</name>
<evidence type="ECO:0000313" key="7">
    <source>
        <dbReference type="EMBL" id="VAX37980.1"/>
    </source>
</evidence>
<dbReference type="EMBL" id="UOGJ01000146">
    <property type="protein sequence ID" value="VAX37980.1"/>
    <property type="molecule type" value="Genomic_DNA"/>
</dbReference>
<accession>A0A3B1DSC7</accession>
<evidence type="ECO:0000256" key="2">
    <source>
        <dbReference type="ARBA" id="ARBA00006962"/>
    </source>
</evidence>
<dbReference type="GO" id="GO:0016020">
    <property type="term" value="C:membrane"/>
    <property type="evidence" value="ECO:0007669"/>
    <property type="project" value="UniProtKB-SubCell"/>
</dbReference>
<evidence type="ECO:0000256" key="3">
    <source>
        <dbReference type="ARBA" id="ARBA00022676"/>
    </source>
</evidence>
<feature type="domain" description="Diacylglycerol glucosyltransferase N-terminal" evidence="6">
    <location>
        <begin position="14"/>
        <end position="180"/>
    </location>
</feature>
<evidence type="ECO:0000256" key="4">
    <source>
        <dbReference type="ARBA" id="ARBA00022679"/>
    </source>
</evidence>
<dbReference type="AlphaFoldDB" id="A0A3B1DSC7"/>
<evidence type="ECO:0000259" key="5">
    <source>
        <dbReference type="Pfam" id="PF04101"/>
    </source>
</evidence>
<comment type="similarity">
    <text evidence="2">Belongs to the glycosyltransferase 28 family.</text>
</comment>
<dbReference type="PANTHER" id="PTHR43025">
    <property type="entry name" value="MONOGALACTOSYLDIACYLGLYCEROL SYNTHASE"/>
    <property type="match status" value="1"/>
</dbReference>
<dbReference type="GO" id="GO:0009247">
    <property type="term" value="P:glycolipid biosynthetic process"/>
    <property type="evidence" value="ECO:0007669"/>
    <property type="project" value="InterPro"/>
</dbReference>
<feature type="domain" description="Glycosyl transferase family 28 C-terminal" evidence="5">
    <location>
        <begin position="228"/>
        <end position="308"/>
    </location>
</feature>
<dbReference type="Pfam" id="PF04101">
    <property type="entry name" value="Glyco_tran_28_C"/>
    <property type="match status" value="1"/>
</dbReference>
<gene>
    <name evidence="7" type="ORF">MNBD_UNCLBAC01-346</name>
</gene>
<sequence length="361" mass="40981">MKILTIHASAGAGHLKAAEAIYKSIQKYTAHEVVFVDALDYTYPLFKKFYRDTYVFLISKFPFVWKWGFMLLDIPKIQGLVRFFRRGYNRFNGGKLHHFLKEEQFDYIFSTQFLSTEVAAAMKRSGEISGKLITVVTDFDVHRIWTAEEVDMYAVASDWTKKKLKRIGISEKKIIVTGIPTDEKFFHPGDIKVLKQSLELQENIFTVLIATGSFGIGPIEEILNRLEGFQVMVVCGHNKNLFQRLSSQQSELIKIFGLVDNMPELMAVADMMVTKPGGLSISEALVSQLPMIFFNAIPGQEENNIKVLKEYGIGISDCSVDEIAMELKKMRDTKDIFLTAVKRTQKLARPSAAKDIVALIR</sequence>
<dbReference type="InterPro" id="IPR009695">
    <property type="entry name" value="Diacylglyc_glucosyltr_N"/>
</dbReference>
<comment type="subcellular location">
    <subcellularLocation>
        <location evidence="1">Membrane</location>
    </subcellularLocation>
</comment>
<dbReference type="InterPro" id="IPR007235">
    <property type="entry name" value="Glyco_trans_28_C"/>
</dbReference>